<reference evidence="2 3" key="1">
    <citation type="submission" date="2024-05" db="EMBL/GenBank/DDBJ databases">
        <title>Human gut microbiome strain richness.</title>
        <authorList>
            <person name="Chen-Liaw A."/>
        </authorList>
    </citation>
    <scope>NUCLEOTIDE SEQUENCE [LARGE SCALE GENOMIC DNA]</scope>
    <source>
        <strain evidence="2 3">J1100102st1_G3_J1100102_180507</strain>
    </source>
</reference>
<name>A0ABV3MHF6_9ENTE</name>
<evidence type="ECO:0000259" key="1">
    <source>
        <dbReference type="Pfam" id="PF13731"/>
    </source>
</evidence>
<dbReference type="RefSeq" id="WP_271807716.1">
    <property type="nucleotide sequence ID" value="NZ_JBFDTB010000030.1"/>
</dbReference>
<dbReference type="Pfam" id="PF13731">
    <property type="entry name" value="WxL"/>
    <property type="match status" value="1"/>
</dbReference>
<organism evidence="2 3">
    <name type="scientific">Enterococcus entomosocium</name>
    <dbReference type="NCBI Taxonomy" id="3034352"/>
    <lineage>
        <taxon>Bacteria</taxon>
        <taxon>Bacillati</taxon>
        <taxon>Bacillota</taxon>
        <taxon>Bacilli</taxon>
        <taxon>Lactobacillales</taxon>
        <taxon>Enterococcaceae</taxon>
        <taxon>Enterococcus</taxon>
    </lineage>
</organism>
<keyword evidence="3" id="KW-1185">Reference proteome</keyword>
<proteinExistence type="predicted"/>
<dbReference type="Proteomes" id="UP001554047">
    <property type="component" value="Unassembled WGS sequence"/>
</dbReference>
<gene>
    <name evidence="2" type="ORF">AB1I55_14810</name>
</gene>
<evidence type="ECO:0000313" key="2">
    <source>
        <dbReference type="EMBL" id="MEW3467366.1"/>
    </source>
</evidence>
<feature type="domain" description="WxL" evidence="1">
    <location>
        <begin position="359"/>
        <end position="504"/>
    </location>
</feature>
<evidence type="ECO:0000313" key="3">
    <source>
        <dbReference type="Proteomes" id="UP001554047"/>
    </source>
</evidence>
<accession>A0ABV3MHF6</accession>
<protein>
    <submittedName>
        <fullName evidence="2">WxL domain-containing protein</fullName>
    </submittedName>
</protein>
<dbReference type="InterPro" id="IPR027994">
    <property type="entry name" value="WxL_dom"/>
</dbReference>
<dbReference type="EMBL" id="JBFDTB010000030">
    <property type="protein sequence ID" value="MEW3467366.1"/>
    <property type="molecule type" value="Genomic_DNA"/>
</dbReference>
<feature type="non-terminal residue" evidence="2">
    <location>
        <position position="1"/>
    </location>
</feature>
<comment type="caution">
    <text evidence="2">The sequence shown here is derived from an EMBL/GenBank/DDBJ whole genome shotgun (WGS) entry which is preliminary data.</text>
</comment>
<sequence>VEAVGFVEYPDRSTIGSSTGTIRVQEILSTGRFVQRDYTVDFEIKSSFEFEIEPQSVYLSQTEKVLDFSKIISDVTYGGVALDTTEYEVTIEKMVDTSTVGLKTGTFTVTNTQTKGSMSFDVPIHVLWGDSIELRGYQSRSLGTYTYFPEEEQVNVTWGRSVNDGNVSIHPETGDDIYYTVSLFRPQEQKQVLTDMDAYFNLTGRGNKNPDIINTIPNNRKIDVSVGDIMEIYHRQSLTDSDLLSFYSNESPQALSNVTETSYVELTNQGYQSLTVNRVVPVYDQVLRLGMSKADLDASVNKYLDISNTDGVEIVGFVSYPDTSQIGEQQGTIRVQEKLSNGNYIQKDYDITFSIDYSTLRIEEAPVTFDFGQDNIFSRFHQWITAEKKINTNQVQVFDGRETQTDWMISAQASLLKHTDRTHKTSYILNARYILDIDTGERRTIYADGQSSTIIDTHTQSSETSGNRLTTTIFDSVQLFLPSFSGAPGEGFEGEITWTIDMVP</sequence>